<accession>A0A8S3AVF5</accession>
<dbReference type="Proteomes" id="UP000676336">
    <property type="component" value="Unassembled WGS sequence"/>
</dbReference>
<dbReference type="EMBL" id="CAJOBI010161390">
    <property type="protein sequence ID" value="CAF4852560.1"/>
    <property type="molecule type" value="Genomic_DNA"/>
</dbReference>
<organism evidence="1 4">
    <name type="scientific">Rotaria magnacalcarata</name>
    <dbReference type="NCBI Taxonomy" id="392030"/>
    <lineage>
        <taxon>Eukaryota</taxon>
        <taxon>Metazoa</taxon>
        <taxon>Spiralia</taxon>
        <taxon>Gnathifera</taxon>
        <taxon>Rotifera</taxon>
        <taxon>Eurotatoria</taxon>
        <taxon>Bdelloidea</taxon>
        <taxon>Philodinida</taxon>
        <taxon>Philodinidae</taxon>
        <taxon>Rotaria</taxon>
    </lineage>
</organism>
<reference evidence="1" key="1">
    <citation type="submission" date="2021-02" db="EMBL/GenBank/DDBJ databases">
        <authorList>
            <person name="Nowell W R."/>
        </authorList>
    </citation>
    <scope>NUCLEOTIDE SEQUENCE</scope>
</reference>
<dbReference type="EMBL" id="CAJOBJ010242255">
    <property type="protein sequence ID" value="CAF5077739.1"/>
    <property type="molecule type" value="Genomic_DNA"/>
</dbReference>
<gene>
    <name evidence="1" type="ORF">GIL414_LOCUS44801</name>
    <name evidence="3" type="ORF">GIL414_LOCUS61527</name>
    <name evidence="2" type="ORF">SMN809_LOCUS49466</name>
</gene>
<protein>
    <submittedName>
        <fullName evidence="1">Uncharacterized protein</fullName>
    </submittedName>
</protein>
<dbReference type="Proteomes" id="UP000681720">
    <property type="component" value="Unassembled WGS sequence"/>
</dbReference>
<dbReference type="AlphaFoldDB" id="A0A8S3AVF5"/>
<dbReference type="EMBL" id="CAJOBJ010136077">
    <property type="protein sequence ID" value="CAF4742734.1"/>
    <property type="molecule type" value="Genomic_DNA"/>
</dbReference>
<evidence type="ECO:0000313" key="2">
    <source>
        <dbReference type="EMBL" id="CAF4852560.1"/>
    </source>
</evidence>
<evidence type="ECO:0000313" key="1">
    <source>
        <dbReference type="EMBL" id="CAF4742734.1"/>
    </source>
</evidence>
<feature type="non-terminal residue" evidence="1">
    <location>
        <position position="37"/>
    </location>
</feature>
<evidence type="ECO:0000313" key="3">
    <source>
        <dbReference type="EMBL" id="CAF5077739.1"/>
    </source>
</evidence>
<name>A0A8S3AVF5_9BILA</name>
<proteinExistence type="predicted"/>
<evidence type="ECO:0000313" key="4">
    <source>
        <dbReference type="Proteomes" id="UP000681720"/>
    </source>
</evidence>
<comment type="caution">
    <text evidence="1">The sequence shown here is derived from an EMBL/GenBank/DDBJ whole genome shotgun (WGS) entry which is preliminary data.</text>
</comment>
<sequence length="37" mass="4386">MARAQAFDWAYDAFTMQQRQKLINDFQYAASIFTSYS</sequence>